<dbReference type="OrthoDB" id="9800503at2"/>
<comment type="function">
    <text evidence="2">Antitoxin component of a type II toxin-antitoxin (TA) system.</text>
</comment>
<dbReference type="RefSeq" id="WP_014801873.1">
    <property type="nucleotide sequence ID" value="NC_018020.1"/>
</dbReference>
<gene>
    <name evidence="3" type="ordered locus">Turpa_0704</name>
</gene>
<organism evidence="3 4">
    <name type="scientific">Turneriella parva (strain ATCC BAA-1111 / DSM 21527 / NCTC 11395 / H)</name>
    <name type="common">Leptospira parva</name>
    <dbReference type="NCBI Taxonomy" id="869212"/>
    <lineage>
        <taxon>Bacteria</taxon>
        <taxon>Pseudomonadati</taxon>
        <taxon>Spirochaetota</taxon>
        <taxon>Spirochaetia</taxon>
        <taxon>Leptospirales</taxon>
        <taxon>Leptospiraceae</taxon>
        <taxon>Turneriella</taxon>
    </lineage>
</organism>
<dbReference type="InterPro" id="IPR036165">
    <property type="entry name" value="YefM-like_sf"/>
</dbReference>
<keyword evidence="4" id="KW-1185">Reference proteome</keyword>
<evidence type="ECO:0000256" key="1">
    <source>
        <dbReference type="ARBA" id="ARBA00009981"/>
    </source>
</evidence>
<comment type="similarity">
    <text evidence="1 2">Belongs to the phD/YefM antitoxin family.</text>
</comment>
<dbReference type="InterPro" id="IPR006442">
    <property type="entry name" value="Antitoxin_Phd/YefM"/>
</dbReference>
<dbReference type="STRING" id="869212.Turpa_0704"/>
<dbReference type="EMBL" id="CP002959">
    <property type="protein sequence ID" value="AFM11355.1"/>
    <property type="molecule type" value="Genomic_DNA"/>
</dbReference>
<reference evidence="3 4" key="1">
    <citation type="submission" date="2012-06" db="EMBL/GenBank/DDBJ databases">
        <title>The complete chromosome of genome of Turneriella parva DSM 21527.</title>
        <authorList>
            <consortium name="US DOE Joint Genome Institute (JGI-PGF)"/>
            <person name="Lucas S."/>
            <person name="Han J."/>
            <person name="Lapidus A."/>
            <person name="Bruce D."/>
            <person name="Goodwin L."/>
            <person name="Pitluck S."/>
            <person name="Peters L."/>
            <person name="Kyrpides N."/>
            <person name="Mavromatis K."/>
            <person name="Ivanova N."/>
            <person name="Mikhailova N."/>
            <person name="Chertkov O."/>
            <person name="Detter J.C."/>
            <person name="Tapia R."/>
            <person name="Han C."/>
            <person name="Land M."/>
            <person name="Hauser L."/>
            <person name="Markowitz V."/>
            <person name="Cheng J.-F."/>
            <person name="Hugenholtz P."/>
            <person name="Woyke T."/>
            <person name="Wu D."/>
            <person name="Gronow S."/>
            <person name="Wellnitz S."/>
            <person name="Brambilla E."/>
            <person name="Klenk H.-P."/>
            <person name="Eisen J.A."/>
        </authorList>
    </citation>
    <scope>NUCLEOTIDE SEQUENCE [LARGE SCALE GENOMIC DNA]</scope>
    <source>
        <strain evidence="4">ATCC BAA-1111 / DSM 21527 / NCTC 11395 / H</strain>
    </source>
</reference>
<evidence type="ECO:0000256" key="2">
    <source>
        <dbReference type="RuleBase" id="RU362080"/>
    </source>
</evidence>
<dbReference type="AlphaFoldDB" id="I4B248"/>
<sequence length="83" mass="9576">MQTITISKLKTHLSAEIKKLKKTGGVEIVQRDVPVARLMPIEAKATLKFYSRAKAPFRFLKPVIEVDFDPVDLLLEDRRKERI</sequence>
<evidence type="ECO:0000313" key="3">
    <source>
        <dbReference type="EMBL" id="AFM11355.1"/>
    </source>
</evidence>
<accession>I4B248</accession>
<dbReference type="HOGENOM" id="CLU_2541609_0_0_12"/>
<evidence type="ECO:0000313" key="4">
    <source>
        <dbReference type="Proteomes" id="UP000006048"/>
    </source>
</evidence>
<dbReference type="Proteomes" id="UP000006048">
    <property type="component" value="Chromosome"/>
</dbReference>
<name>I4B248_TURPD</name>
<protein>
    <recommendedName>
        <fullName evidence="2">Antitoxin</fullName>
    </recommendedName>
</protein>
<dbReference type="Pfam" id="PF02604">
    <property type="entry name" value="PhdYeFM_antitox"/>
    <property type="match status" value="1"/>
</dbReference>
<dbReference type="SUPFAM" id="SSF143120">
    <property type="entry name" value="YefM-like"/>
    <property type="match status" value="1"/>
</dbReference>
<dbReference type="Gene3D" id="3.40.1620.10">
    <property type="entry name" value="YefM-like domain"/>
    <property type="match status" value="1"/>
</dbReference>
<proteinExistence type="inferred from homology"/>
<dbReference type="KEGG" id="tpx:Turpa_0704"/>